<dbReference type="RefSeq" id="WP_223904736.1">
    <property type="nucleotide sequence ID" value="NZ_AP024238.1"/>
</dbReference>
<feature type="domain" description="Hemerythrin-like" evidence="5">
    <location>
        <begin position="166"/>
        <end position="273"/>
    </location>
</feature>
<dbReference type="Proteomes" id="UP000824366">
    <property type="component" value="Chromosome"/>
</dbReference>
<evidence type="ECO:0000256" key="1">
    <source>
        <dbReference type="ARBA" id="ARBA00010587"/>
    </source>
</evidence>
<keyword evidence="2" id="KW-0813">Transport</keyword>
<protein>
    <submittedName>
        <fullName evidence="6">Bacteriohemerythrin</fullName>
    </submittedName>
</protein>
<keyword evidence="7" id="KW-1185">Reference proteome</keyword>
<keyword evidence="3" id="KW-0479">Metal-binding</keyword>
<evidence type="ECO:0000256" key="4">
    <source>
        <dbReference type="ARBA" id="ARBA00023004"/>
    </source>
</evidence>
<dbReference type="InterPro" id="IPR050669">
    <property type="entry name" value="Hemerythrin"/>
</dbReference>
<dbReference type="InterPro" id="IPR016131">
    <property type="entry name" value="Haemerythrin_Fe_BS"/>
</dbReference>
<dbReference type="InterPro" id="IPR012827">
    <property type="entry name" value="Hemerythrin_metal-bd"/>
</dbReference>
<dbReference type="NCBIfam" id="TIGR02481">
    <property type="entry name" value="hemeryth_dom"/>
    <property type="match status" value="1"/>
</dbReference>
<dbReference type="CDD" id="cd12107">
    <property type="entry name" value="Hemerythrin"/>
    <property type="match status" value="1"/>
</dbReference>
<gene>
    <name evidence="6" type="ORF">MIZ03_3733</name>
</gene>
<dbReference type="InterPro" id="IPR012312">
    <property type="entry name" value="Hemerythrin-like"/>
</dbReference>
<evidence type="ECO:0000313" key="7">
    <source>
        <dbReference type="Proteomes" id="UP000824366"/>
    </source>
</evidence>
<dbReference type="EMBL" id="AP024238">
    <property type="protein sequence ID" value="BCO28823.1"/>
    <property type="molecule type" value="Genomic_DNA"/>
</dbReference>
<evidence type="ECO:0000256" key="3">
    <source>
        <dbReference type="ARBA" id="ARBA00022723"/>
    </source>
</evidence>
<dbReference type="Pfam" id="PF01814">
    <property type="entry name" value="Hemerythrin"/>
    <property type="match status" value="1"/>
</dbReference>
<proteinExistence type="inferred from homology"/>
<evidence type="ECO:0000256" key="2">
    <source>
        <dbReference type="ARBA" id="ARBA00022621"/>
    </source>
</evidence>
<evidence type="ECO:0000259" key="5">
    <source>
        <dbReference type="Pfam" id="PF01814"/>
    </source>
</evidence>
<comment type="similarity">
    <text evidence="1">Belongs to the hemerythrin family.</text>
</comment>
<dbReference type="PANTHER" id="PTHR37164:SF1">
    <property type="entry name" value="BACTERIOHEMERYTHRIN"/>
    <property type="match status" value="1"/>
</dbReference>
<organism evidence="6 7">
    <name type="scientific">Rhodoferax lithotrophicus</name>
    <dbReference type="NCBI Taxonomy" id="2798804"/>
    <lineage>
        <taxon>Bacteria</taxon>
        <taxon>Pseudomonadati</taxon>
        <taxon>Pseudomonadota</taxon>
        <taxon>Betaproteobacteria</taxon>
        <taxon>Burkholderiales</taxon>
        <taxon>Comamonadaceae</taxon>
        <taxon>Rhodoferax</taxon>
    </lineage>
</organism>
<dbReference type="PANTHER" id="PTHR37164">
    <property type="entry name" value="BACTERIOHEMERYTHRIN"/>
    <property type="match status" value="1"/>
</dbReference>
<keyword evidence="2" id="KW-0561">Oxygen transport</keyword>
<evidence type="ECO:0000313" key="6">
    <source>
        <dbReference type="EMBL" id="BCO28823.1"/>
    </source>
</evidence>
<keyword evidence="4" id="KW-0408">Iron</keyword>
<accession>A0ABM7MR33</accession>
<reference evidence="6 7" key="1">
    <citation type="journal article" date="2021" name="Microbiol. Spectr.">
        <title>A Single Bacterium Capable of Oxidation and Reduction of Iron at Circumneutral pH.</title>
        <authorList>
            <person name="Kato S."/>
            <person name="Ohkuma M."/>
        </authorList>
    </citation>
    <scope>NUCLEOTIDE SEQUENCE [LARGE SCALE GENOMIC DNA]</scope>
    <source>
        <strain evidence="6 7">MIZ03</strain>
    </source>
</reference>
<dbReference type="Gene3D" id="1.20.120.50">
    <property type="entry name" value="Hemerythrin-like"/>
    <property type="match status" value="1"/>
</dbReference>
<sequence>MTNLLNVTNISRDEKTRQMGEVVYRIEGRILRTHLIGPFNNEIVAAIPLDIRDLLVKLIQQGKWGQIIIFERNAYATPAALAELTNHLKARYQNAASKPVTALVFEPPVIHAQTMAQEYFKCYDNAGVECSIFEDYSTAQYWVKSKIRQISEVIQWSDRYKIGDVFIDEQHEELFLRAGDVISATSRAGQTLSAMRLNQYMRSHFSHEEGLMYRLGYPDIDQHIQQHDFLTTKLKVFLRNISNDNLNKAELEDFIAHWFLDHIGLEDKKLAAYLKS</sequence>
<dbReference type="InterPro" id="IPR035938">
    <property type="entry name" value="Hemerythrin-like_sf"/>
</dbReference>
<name>A0ABM7MR33_9BURK</name>
<dbReference type="SUPFAM" id="SSF47188">
    <property type="entry name" value="Hemerythrin-like"/>
    <property type="match status" value="1"/>
</dbReference>
<dbReference type="PROSITE" id="PS00550">
    <property type="entry name" value="HEMERYTHRINS"/>
    <property type="match status" value="1"/>
</dbReference>